<dbReference type="InParanoid" id="A0A194XFC9"/>
<name>A0A194XFC9_MOLSC</name>
<dbReference type="GeneID" id="28829399"/>
<organism evidence="1 2">
    <name type="scientific">Mollisia scopiformis</name>
    <name type="common">Conifer needle endophyte fungus</name>
    <name type="synonym">Phialocephala scopiformis</name>
    <dbReference type="NCBI Taxonomy" id="149040"/>
    <lineage>
        <taxon>Eukaryota</taxon>
        <taxon>Fungi</taxon>
        <taxon>Dikarya</taxon>
        <taxon>Ascomycota</taxon>
        <taxon>Pezizomycotina</taxon>
        <taxon>Leotiomycetes</taxon>
        <taxon>Helotiales</taxon>
        <taxon>Mollisiaceae</taxon>
        <taxon>Mollisia</taxon>
    </lineage>
</organism>
<dbReference type="KEGG" id="psco:LY89DRAFT_732382"/>
<protein>
    <submittedName>
        <fullName evidence="1">Uncharacterized protein</fullName>
    </submittedName>
</protein>
<gene>
    <name evidence="1" type="ORF">LY89DRAFT_732382</name>
</gene>
<reference evidence="1 2" key="1">
    <citation type="submission" date="2015-10" db="EMBL/GenBank/DDBJ databases">
        <title>Full genome of DAOMC 229536 Phialocephala scopiformis, a fungal endophyte of spruce producing the potent anti-insectan compound rugulosin.</title>
        <authorList>
            <consortium name="DOE Joint Genome Institute"/>
            <person name="Walker A.K."/>
            <person name="Frasz S.L."/>
            <person name="Seifert K.A."/>
            <person name="Miller J.D."/>
            <person name="Mondo S.J."/>
            <person name="Labutti K."/>
            <person name="Lipzen A."/>
            <person name="Dockter R."/>
            <person name="Kennedy M."/>
            <person name="Grigoriev I.V."/>
            <person name="Spatafora J.W."/>
        </authorList>
    </citation>
    <scope>NUCLEOTIDE SEQUENCE [LARGE SCALE GENOMIC DNA]</scope>
    <source>
        <strain evidence="1 2">CBS 120377</strain>
    </source>
</reference>
<evidence type="ECO:0000313" key="2">
    <source>
        <dbReference type="Proteomes" id="UP000070700"/>
    </source>
</evidence>
<dbReference type="RefSeq" id="XP_018073194.1">
    <property type="nucleotide sequence ID" value="XM_018219673.1"/>
</dbReference>
<dbReference type="EMBL" id="KQ947412">
    <property type="protein sequence ID" value="KUJ18839.1"/>
    <property type="molecule type" value="Genomic_DNA"/>
</dbReference>
<dbReference type="Proteomes" id="UP000070700">
    <property type="component" value="Unassembled WGS sequence"/>
</dbReference>
<accession>A0A194XFC9</accession>
<keyword evidence="2" id="KW-1185">Reference proteome</keyword>
<proteinExistence type="predicted"/>
<sequence>MAGKSIVEKVNALDLSNSTSSTQGNNASIHEQLIDRKPGAHSDITIARSTITRNEWRRVTKYGRNGAYTSHVEQFNAAAYSVPCDYFGKMSTAVKAGFLKNKYICIELNKKSLKSTDQEASVLQQLALVAPFLKEMQNVTFNYNAFLCQIVTEINKFESLTYVCVLFTCPRELWGGYLSALEPYYFPFCQLRVNQGNWIPKIKTPKNKKVFVMNKWDSEYLYGKFWQQ</sequence>
<evidence type="ECO:0000313" key="1">
    <source>
        <dbReference type="EMBL" id="KUJ18839.1"/>
    </source>
</evidence>
<dbReference type="AlphaFoldDB" id="A0A194XFC9"/>